<comment type="caution">
    <text evidence="1">The sequence shown here is derived from an EMBL/GenBank/DDBJ whole genome shotgun (WGS) entry which is preliminary data.</text>
</comment>
<dbReference type="Proteomes" id="UP000708208">
    <property type="component" value="Unassembled WGS sequence"/>
</dbReference>
<organism evidence="1 2">
    <name type="scientific">Allacma fusca</name>
    <dbReference type="NCBI Taxonomy" id="39272"/>
    <lineage>
        <taxon>Eukaryota</taxon>
        <taxon>Metazoa</taxon>
        <taxon>Ecdysozoa</taxon>
        <taxon>Arthropoda</taxon>
        <taxon>Hexapoda</taxon>
        <taxon>Collembola</taxon>
        <taxon>Symphypleona</taxon>
        <taxon>Sminthuridae</taxon>
        <taxon>Allacma</taxon>
    </lineage>
</organism>
<proteinExistence type="predicted"/>
<accession>A0A8J2NTX9</accession>
<evidence type="ECO:0000313" key="1">
    <source>
        <dbReference type="EMBL" id="CAG7718217.1"/>
    </source>
</evidence>
<gene>
    <name evidence="1" type="ORF">AFUS01_LOCUS7628</name>
</gene>
<protein>
    <submittedName>
        <fullName evidence="1">Uncharacterized protein</fullName>
    </submittedName>
</protein>
<evidence type="ECO:0000313" key="2">
    <source>
        <dbReference type="Proteomes" id="UP000708208"/>
    </source>
</evidence>
<reference evidence="1" key="1">
    <citation type="submission" date="2021-06" db="EMBL/GenBank/DDBJ databases">
        <authorList>
            <person name="Hodson N. C."/>
            <person name="Mongue J. A."/>
            <person name="Jaron S. K."/>
        </authorList>
    </citation>
    <scope>NUCLEOTIDE SEQUENCE</scope>
</reference>
<sequence length="60" mass="6987">IQETGRDSDPLCQVKISDIFWVNCIRVNAFLATHHSYNSRENYSRELSFMKTLSGIRKLP</sequence>
<dbReference type="EMBL" id="CAJVCH010051688">
    <property type="protein sequence ID" value="CAG7718217.1"/>
    <property type="molecule type" value="Genomic_DNA"/>
</dbReference>
<keyword evidence="2" id="KW-1185">Reference proteome</keyword>
<feature type="non-terminal residue" evidence="1">
    <location>
        <position position="1"/>
    </location>
</feature>
<dbReference type="AlphaFoldDB" id="A0A8J2NTX9"/>
<name>A0A8J2NTX9_9HEXA</name>